<keyword evidence="2" id="KW-1003">Cell membrane</keyword>
<evidence type="ECO:0000256" key="1">
    <source>
        <dbReference type="ARBA" id="ARBA00004651"/>
    </source>
</evidence>
<dbReference type="InterPro" id="IPR003856">
    <property type="entry name" value="LPS_length_determ_N"/>
</dbReference>
<comment type="caution">
    <text evidence="10">The sequence shown here is derived from an EMBL/GenBank/DDBJ whole genome shotgun (WGS) entry which is preliminary data.</text>
</comment>
<organism evidence="10 11">
    <name type="scientific">Candidatus Odoribacter faecigallinarum</name>
    <dbReference type="NCBI Taxonomy" id="2838706"/>
    <lineage>
        <taxon>Bacteria</taxon>
        <taxon>Pseudomonadati</taxon>
        <taxon>Bacteroidota</taxon>
        <taxon>Bacteroidia</taxon>
        <taxon>Bacteroidales</taxon>
        <taxon>Odoribacteraceae</taxon>
        <taxon>Odoribacter</taxon>
    </lineage>
</organism>
<evidence type="ECO:0000256" key="5">
    <source>
        <dbReference type="ARBA" id="ARBA00023136"/>
    </source>
</evidence>
<feature type="coiled-coil region" evidence="6">
    <location>
        <begin position="197"/>
        <end position="231"/>
    </location>
</feature>
<feature type="transmembrane region" description="Helical" evidence="7">
    <location>
        <begin position="21"/>
        <end position="40"/>
    </location>
</feature>
<evidence type="ECO:0000259" key="8">
    <source>
        <dbReference type="Pfam" id="PF02706"/>
    </source>
</evidence>
<dbReference type="GO" id="GO:0005886">
    <property type="term" value="C:plasma membrane"/>
    <property type="evidence" value="ECO:0007669"/>
    <property type="project" value="UniProtKB-SubCell"/>
</dbReference>
<evidence type="ECO:0000256" key="3">
    <source>
        <dbReference type="ARBA" id="ARBA00022692"/>
    </source>
</evidence>
<evidence type="ECO:0000256" key="2">
    <source>
        <dbReference type="ARBA" id="ARBA00022475"/>
    </source>
</evidence>
<dbReference type="InterPro" id="IPR032807">
    <property type="entry name" value="GNVR"/>
</dbReference>
<name>A0A9D2AAW9_9BACT</name>
<keyword evidence="5 7" id="KW-0472">Membrane</keyword>
<dbReference type="GO" id="GO:0004713">
    <property type="term" value="F:protein tyrosine kinase activity"/>
    <property type="evidence" value="ECO:0007669"/>
    <property type="project" value="TreeGrafter"/>
</dbReference>
<dbReference type="PANTHER" id="PTHR32309:SF13">
    <property type="entry name" value="FERRIC ENTEROBACTIN TRANSPORT PROTEIN FEPE"/>
    <property type="match status" value="1"/>
</dbReference>
<keyword evidence="3 7" id="KW-0812">Transmembrane</keyword>
<gene>
    <name evidence="10" type="ORF">H9863_03060</name>
</gene>
<evidence type="ECO:0008006" key="12">
    <source>
        <dbReference type="Google" id="ProtNLM"/>
    </source>
</evidence>
<accession>A0A9D2AAW9</accession>
<evidence type="ECO:0000256" key="7">
    <source>
        <dbReference type="SAM" id="Phobius"/>
    </source>
</evidence>
<evidence type="ECO:0000313" key="10">
    <source>
        <dbReference type="EMBL" id="HIX03083.1"/>
    </source>
</evidence>
<dbReference type="EMBL" id="DXFT01000059">
    <property type="protein sequence ID" value="HIX03083.1"/>
    <property type="molecule type" value="Genomic_DNA"/>
</dbReference>
<dbReference type="Pfam" id="PF02706">
    <property type="entry name" value="Wzz"/>
    <property type="match status" value="1"/>
</dbReference>
<protein>
    <recommendedName>
        <fullName evidence="12">Polysaccharide chain length determinant N-terminal domain-containing protein</fullName>
    </recommendedName>
</protein>
<dbReference type="InterPro" id="IPR050445">
    <property type="entry name" value="Bact_polysacc_biosynth/exp"/>
</dbReference>
<sequence>MENEEIDLVEVIAKLWHRKKVLLYFILFSLLGGVALAFLLPRKYTAECILALESKSRTTRISVEGMSAFQSMNMNDLQDVSYISPAMYPDIIFSVPFQKKLIYAPLYVNERGDSVSFYTYLFGKAAAGCLDAENGVEITTLEERECMAYLKKAVEVTVNTKDGNIKISVDMPEAKLAAQVAQHVQVLLQDYITRFRIAKAQAALDFIEERYHEVEAELENKQQALVAFQEKNNSMSDFRRESQEKILLNDYELFFSLYSDVVRQREKAKMQVKEDMPVLSVIEPVAEPASPSKPQRLLILVASLFLGLFAGCAWVLVTPLFREIAETKTIRLTAMSKVS</sequence>
<evidence type="ECO:0000256" key="6">
    <source>
        <dbReference type="SAM" id="Coils"/>
    </source>
</evidence>
<reference evidence="10" key="1">
    <citation type="journal article" date="2021" name="PeerJ">
        <title>Extensive microbial diversity within the chicken gut microbiome revealed by metagenomics and culture.</title>
        <authorList>
            <person name="Gilroy R."/>
            <person name="Ravi A."/>
            <person name="Getino M."/>
            <person name="Pursley I."/>
            <person name="Horton D.L."/>
            <person name="Alikhan N.F."/>
            <person name="Baker D."/>
            <person name="Gharbi K."/>
            <person name="Hall N."/>
            <person name="Watson M."/>
            <person name="Adriaenssens E.M."/>
            <person name="Foster-Nyarko E."/>
            <person name="Jarju S."/>
            <person name="Secka A."/>
            <person name="Antonio M."/>
            <person name="Oren A."/>
            <person name="Chaudhuri R.R."/>
            <person name="La Ragione R."/>
            <person name="Hildebrand F."/>
            <person name="Pallen M.J."/>
        </authorList>
    </citation>
    <scope>NUCLEOTIDE SEQUENCE</scope>
    <source>
        <strain evidence="10">23274</strain>
    </source>
</reference>
<evidence type="ECO:0000256" key="4">
    <source>
        <dbReference type="ARBA" id="ARBA00022989"/>
    </source>
</evidence>
<dbReference type="PANTHER" id="PTHR32309">
    <property type="entry name" value="TYROSINE-PROTEIN KINASE"/>
    <property type="match status" value="1"/>
</dbReference>
<keyword evidence="6" id="KW-0175">Coiled coil</keyword>
<feature type="transmembrane region" description="Helical" evidence="7">
    <location>
        <begin position="297"/>
        <end position="321"/>
    </location>
</feature>
<evidence type="ECO:0000259" key="9">
    <source>
        <dbReference type="Pfam" id="PF13807"/>
    </source>
</evidence>
<feature type="domain" description="Tyrosine-protein kinase G-rich" evidence="9">
    <location>
        <begin position="247"/>
        <end position="317"/>
    </location>
</feature>
<dbReference type="Pfam" id="PF13807">
    <property type="entry name" value="GNVR"/>
    <property type="match status" value="1"/>
</dbReference>
<proteinExistence type="predicted"/>
<reference evidence="10" key="2">
    <citation type="submission" date="2021-04" db="EMBL/GenBank/DDBJ databases">
        <authorList>
            <person name="Gilroy R."/>
        </authorList>
    </citation>
    <scope>NUCLEOTIDE SEQUENCE</scope>
    <source>
        <strain evidence="10">23274</strain>
    </source>
</reference>
<dbReference type="AlphaFoldDB" id="A0A9D2AAW9"/>
<feature type="domain" description="Polysaccharide chain length determinant N-terminal" evidence="8">
    <location>
        <begin position="4"/>
        <end position="82"/>
    </location>
</feature>
<evidence type="ECO:0000313" key="11">
    <source>
        <dbReference type="Proteomes" id="UP000824202"/>
    </source>
</evidence>
<comment type="subcellular location">
    <subcellularLocation>
        <location evidence="1">Cell membrane</location>
        <topology evidence="1">Multi-pass membrane protein</topology>
    </subcellularLocation>
</comment>
<dbReference type="Proteomes" id="UP000824202">
    <property type="component" value="Unassembled WGS sequence"/>
</dbReference>
<keyword evidence="4 7" id="KW-1133">Transmembrane helix</keyword>